<sequence length="146" mass="17025">MALIPYDPFRQLTNIRRDFDRLFNDFPFHLDNEMNQLGNIRVDVHETDKEVVATCDIPGLQSKEDVNIDIENNVLRISGSINRTNEIKEENMHRRERYTGSFHRAITLPTPVSEEGIKASYKNGVLEVIMPKQTQTNKKRIDVDFH</sequence>
<dbReference type="SUPFAM" id="SSF49764">
    <property type="entry name" value="HSP20-like chaperones"/>
    <property type="match status" value="1"/>
</dbReference>
<dbReference type="PANTHER" id="PTHR11527">
    <property type="entry name" value="HEAT-SHOCK PROTEIN 20 FAMILY MEMBER"/>
    <property type="match status" value="1"/>
</dbReference>
<dbReference type="GeneID" id="56393581"/>
<keyword evidence="6" id="KW-1185">Reference proteome</keyword>
<dbReference type="AlphaFoldDB" id="A0A0F5HZQ3"/>
<dbReference type="PROSITE" id="PS01031">
    <property type="entry name" value="SHSP"/>
    <property type="match status" value="1"/>
</dbReference>
<dbReference type="Proteomes" id="UP000031563">
    <property type="component" value="Unassembled WGS sequence"/>
</dbReference>
<feature type="domain" description="SHSP" evidence="3">
    <location>
        <begin position="33"/>
        <end position="146"/>
    </location>
</feature>
<comment type="similarity">
    <text evidence="1 2">Belongs to the small heat shock protein (HSP20) family.</text>
</comment>
<evidence type="ECO:0000256" key="2">
    <source>
        <dbReference type="RuleBase" id="RU003616"/>
    </source>
</evidence>
<dbReference type="Gene3D" id="2.60.40.790">
    <property type="match status" value="1"/>
</dbReference>
<dbReference type="InterPro" id="IPR002068">
    <property type="entry name" value="A-crystallin/Hsp20_dom"/>
</dbReference>
<name>A0A0F5HZQ3_BACTR</name>
<dbReference type="InterPro" id="IPR007052">
    <property type="entry name" value="CS_dom"/>
</dbReference>
<dbReference type="RefSeq" id="WP_039238847.1">
    <property type="nucleotide sequence ID" value="NZ_JWIQ02000102.1"/>
</dbReference>
<dbReference type="PROSITE" id="PS51203">
    <property type="entry name" value="CS"/>
    <property type="match status" value="1"/>
</dbReference>
<dbReference type="SMR" id="A0A0F5HZQ3"/>
<proteinExistence type="inferred from homology"/>
<reference evidence="5" key="1">
    <citation type="submission" date="2015-02" db="EMBL/GenBank/DDBJ databases">
        <title>Genome Assembly of Bacillaceae bacterium MTCC 8252.</title>
        <authorList>
            <person name="Verma A."/>
            <person name="Khatri I."/>
            <person name="Mual P."/>
            <person name="Subramanian S."/>
            <person name="Krishnamurthi S."/>
        </authorList>
    </citation>
    <scope>NUCLEOTIDE SEQUENCE [LARGE SCALE GENOMIC DNA]</scope>
    <source>
        <strain evidence="5">MTCC 8252</strain>
    </source>
</reference>
<dbReference type="STRING" id="1221996.QY95_02605"/>
<evidence type="ECO:0000259" key="4">
    <source>
        <dbReference type="PROSITE" id="PS51203"/>
    </source>
</evidence>
<evidence type="ECO:0000313" key="6">
    <source>
        <dbReference type="Proteomes" id="UP000031563"/>
    </source>
</evidence>
<comment type="caution">
    <text evidence="5">The sequence shown here is derived from an EMBL/GenBank/DDBJ whole genome shotgun (WGS) entry which is preliminary data.</text>
</comment>
<organism evidence="5 6">
    <name type="scientific">Bacillus thermotolerans</name>
    <name type="common">Quasibacillus thermotolerans</name>
    <dbReference type="NCBI Taxonomy" id="1221996"/>
    <lineage>
        <taxon>Bacteria</taxon>
        <taxon>Bacillati</taxon>
        <taxon>Bacillota</taxon>
        <taxon>Bacilli</taxon>
        <taxon>Bacillales</taxon>
        <taxon>Bacillaceae</taxon>
        <taxon>Bacillus</taxon>
    </lineage>
</organism>
<dbReference type="Pfam" id="PF00011">
    <property type="entry name" value="HSP20"/>
    <property type="match status" value="1"/>
</dbReference>
<dbReference type="InterPro" id="IPR031107">
    <property type="entry name" value="Small_HSP"/>
</dbReference>
<protein>
    <submittedName>
        <fullName evidence="5">Stress response Hsp</fullName>
    </submittedName>
</protein>
<accession>A0A0F5HZQ3</accession>
<evidence type="ECO:0000256" key="1">
    <source>
        <dbReference type="PROSITE-ProRule" id="PRU00285"/>
    </source>
</evidence>
<feature type="domain" description="CS" evidence="4">
    <location>
        <begin position="37"/>
        <end position="142"/>
    </location>
</feature>
<accession>A0A0F5HMX6</accession>
<dbReference type="OrthoDB" id="1806521at2"/>
<evidence type="ECO:0000313" key="5">
    <source>
        <dbReference type="EMBL" id="KKB38357.1"/>
    </source>
</evidence>
<dbReference type="CDD" id="cd06464">
    <property type="entry name" value="ACD_sHsps-like"/>
    <property type="match status" value="1"/>
</dbReference>
<dbReference type="InterPro" id="IPR008978">
    <property type="entry name" value="HSP20-like_chaperone"/>
</dbReference>
<evidence type="ECO:0000259" key="3">
    <source>
        <dbReference type="PROSITE" id="PS01031"/>
    </source>
</evidence>
<gene>
    <name evidence="5" type="ORF">QY95_02605</name>
</gene>
<dbReference type="EMBL" id="JWIR02000047">
    <property type="protein sequence ID" value="KKB38357.1"/>
    <property type="molecule type" value="Genomic_DNA"/>
</dbReference>